<organism evidence="2 3">
    <name type="scientific">Amycolatopsis albidoflavus</name>
    <dbReference type="NCBI Taxonomy" id="102226"/>
    <lineage>
        <taxon>Bacteria</taxon>
        <taxon>Bacillati</taxon>
        <taxon>Actinomycetota</taxon>
        <taxon>Actinomycetes</taxon>
        <taxon>Pseudonocardiales</taxon>
        <taxon>Pseudonocardiaceae</taxon>
        <taxon>Amycolatopsis</taxon>
    </lineage>
</organism>
<name>A0ABW5I7T4_9PSEU</name>
<feature type="domain" description="DUF2249" evidence="1">
    <location>
        <begin position="174"/>
        <end position="242"/>
    </location>
</feature>
<dbReference type="RefSeq" id="WP_344276529.1">
    <property type="nucleotide sequence ID" value="NZ_BAAAHV010000012.1"/>
</dbReference>
<accession>A0ABW5I7T4</accession>
<dbReference type="Pfam" id="PF10006">
    <property type="entry name" value="DUF2249"/>
    <property type="match status" value="1"/>
</dbReference>
<dbReference type="InterPro" id="IPR018720">
    <property type="entry name" value="DUF2249"/>
</dbReference>
<dbReference type="EMBL" id="JBHUKQ010000015">
    <property type="protein sequence ID" value="MFD2484920.1"/>
    <property type="molecule type" value="Genomic_DNA"/>
</dbReference>
<reference evidence="3" key="1">
    <citation type="journal article" date="2019" name="Int. J. Syst. Evol. Microbiol.">
        <title>The Global Catalogue of Microorganisms (GCM) 10K type strain sequencing project: providing services to taxonomists for standard genome sequencing and annotation.</title>
        <authorList>
            <consortium name="The Broad Institute Genomics Platform"/>
            <consortium name="The Broad Institute Genome Sequencing Center for Infectious Disease"/>
            <person name="Wu L."/>
            <person name="Ma J."/>
        </authorList>
    </citation>
    <scope>NUCLEOTIDE SEQUENCE [LARGE SCALE GENOMIC DNA]</scope>
    <source>
        <strain evidence="3">CGMCC 4.7638</strain>
    </source>
</reference>
<evidence type="ECO:0000313" key="2">
    <source>
        <dbReference type="EMBL" id="MFD2484920.1"/>
    </source>
</evidence>
<keyword evidence="3" id="KW-1185">Reference proteome</keyword>
<gene>
    <name evidence="2" type="ORF">ACFSUT_31910</name>
</gene>
<comment type="caution">
    <text evidence="2">The sequence shown here is derived from an EMBL/GenBank/DDBJ whole genome shotgun (WGS) entry which is preliminary data.</text>
</comment>
<evidence type="ECO:0000313" key="3">
    <source>
        <dbReference type="Proteomes" id="UP001597542"/>
    </source>
</evidence>
<protein>
    <submittedName>
        <fullName evidence="2">DUF2249 domain-containing protein</fullName>
    </submittedName>
</protein>
<dbReference type="Proteomes" id="UP001597542">
    <property type="component" value="Unassembled WGS sequence"/>
</dbReference>
<sequence>MTGASEVYISGTSTDPALRASRALRAEAGRILTEYREKAAVVTELQLDGSARAEANARLSAFATGPLTGYLSAADRALNATAAGAPATRLLVRALRRIQDSVLRSVDELRQADTSAQVSHAAQALDALLAAYLDAETNVLLPALADLPGADVPALVDDLRTLLDGGELESPEILDVREIPHGTRHPRIFGRYARLAPGESFVLVNNHDPKPLRREFAAAHGEGFTWEYVESGPEKWQVRIGRAAVPA</sequence>
<evidence type="ECO:0000259" key="1">
    <source>
        <dbReference type="Pfam" id="PF10006"/>
    </source>
</evidence>
<proteinExistence type="predicted"/>